<organism evidence="2 3">
    <name type="scientific">Stakelama tenebrarum</name>
    <dbReference type="NCBI Taxonomy" id="2711215"/>
    <lineage>
        <taxon>Bacteria</taxon>
        <taxon>Pseudomonadati</taxon>
        <taxon>Pseudomonadota</taxon>
        <taxon>Alphaproteobacteria</taxon>
        <taxon>Sphingomonadales</taxon>
        <taxon>Sphingomonadaceae</taxon>
        <taxon>Stakelama</taxon>
    </lineage>
</organism>
<dbReference type="PANTHER" id="PTHR14136:SF17">
    <property type="entry name" value="BTB_POZ DOMAIN-CONTAINING PROTEIN KCTD9"/>
    <property type="match status" value="1"/>
</dbReference>
<feature type="compositionally biased region" description="Acidic residues" evidence="1">
    <location>
        <begin position="520"/>
        <end position="535"/>
    </location>
</feature>
<dbReference type="EMBL" id="CP049109">
    <property type="protein sequence ID" value="QIG81332.1"/>
    <property type="molecule type" value="Genomic_DNA"/>
</dbReference>
<protein>
    <submittedName>
        <fullName evidence="2">Pentapeptide repeat-containing protein</fullName>
    </submittedName>
</protein>
<gene>
    <name evidence="2" type="ORF">G5C33_17115</name>
</gene>
<evidence type="ECO:0000313" key="3">
    <source>
        <dbReference type="Proteomes" id="UP000501568"/>
    </source>
</evidence>
<dbReference type="InterPro" id="IPR001646">
    <property type="entry name" value="5peptide_repeat"/>
</dbReference>
<dbReference type="Proteomes" id="UP000501568">
    <property type="component" value="Chromosome"/>
</dbReference>
<reference evidence="2 3" key="1">
    <citation type="submission" date="2020-02" db="EMBL/GenBank/DDBJ databases">
        <authorList>
            <person name="Zheng R.K."/>
            <person name="Sun C.M."/>
        </authorList>
    </citation>
    <scope>NUCLEOTIDE SEQUENCE [LARGE SCALE GENOMIC DNA]</scope>
    <source>
        <strain evidence="3">zrk23</strain>
    </source>
</reference>
<feature type="region of interest" description="Disordered" evidence="1">
    <location>
        <begin position="518"/>
        <end position="543"/>
    </location>
</feature>
<evidence type="ECO:0000313" key="2">
    <source>
        <dbReference type="EMBL" id="QIG81332.1"/>
    </source>
</evidence>
<dbReference type="Gene3D" id="2.160.20.80">
    <property type="entry name" value="E3 ubiquitin-protein ligase SopA"/>
    <property type="match status" value="2"/>
</dbReference>
<accession>A0A6G6Y8R4</accession>
<dbReference type="InterPro" id="IPR051082">
    <property type="entry name" value="Pentapeptide-BTB/POZ_domain"/>
</dbReference>
<dbReference type="KEGG" id="spzr:G5C33_17115"/>
<evidence type="ECO:0000256" key="1">
    <source>
        <dbReference type="SAM" id="MobiDB-lite"/>
    </source>
</evidence>
<dbReference type="Pfam" id="PF00805">
    <property type="entry name" value="Pentapeptide"/>
    <property type="match status" value="3"/>
</dbReference>
<keyword evidence="3" id="KW-1185">Reference proteome</keyword>
<dbReference type="AlphaFoldDB" id="A0A6G6Y8R4"/>
<dbReference type="SUPFAM" id="SSF141571">
    <property type="entry name" value="Pentapeptide repeat-like"/>
    <property type="match status" value="1"/>
</dbReference>
<proteinExistence type="predicted"/>
<dbReference type="PANTHER" id="PTHR14136">
    <property type="entry name" value="BTB_POZ DOMAIN-CONTAINING PROTEIN KCTD9"/>
    <property type="match status" value="1"/>
</dbReference>
<name>A0A6G6Y8R4_9SPHN</name>
<sequence>MPDLFRHPPCRKMMPLRYWSASSSPVRKGGGMAKKTGRIAEAWRSARARGAALRGRMATRLETRRRHRALKLLGVVLATLLAIRALELLAGFDMVRTGWQAIAGGDFFGPVFFPDEGDAPQWKDRVQAVVLLLGLPVLYLLWHWRDSNVRAQIDNQRKDINLKEFQEVQLRASGALPETLSAEAREQLQIASLHQLRGFLRGEYGESFRRPAFELLVAGHAAAMERIGHLQAMNAFRATKPKVNGVGREIGFKLPMFEAKLSAVDRERLNILRDEAASIFGADLREAASLAYPVAEGEEFDFGSLPLGERRAFLGKFRVENPGPGFPLNARRFDWIDLSRQTFTASRSLARCSFVGADLWRAHLEGADLRADLRRAHLEGAHLWQAHLEDADLGEAHLEDADLGEAHLEGADLRADLRRAHLEGADLRRAHLEGADLRQAHLEGAYLARAHLEDADLGEAHLEGADLRQAHLEGAYLWRAHLEGARFDARTRLAENWDERSEAERNAERRKWYERGAIFVDDDDKPTDLPPDDDSAAPADEPG</sequence>